<sequence length="85" mass="10175">MNTLTNDRAYVKEGRHRDNVILLEELEFCMPKDQLRTITELHNNGMWIEDIAEEVKRNPYEVLLALIHQVKRGYKMRPLAVRRKL</sequence>
<dbReference type="EMBL" id="BMJD01000095">
    <property type="protein sequence ID" value="GGB63731.1"/>
    <property type="molecule type" value="Genomic_DNA"/>
</dbReference>
<keyword evidence="2" id="KW-1185">Reference proteome</keyword>
<name>A0A9W5U281_9BACI</name>
<dbReference type="RefSeq" id="WP_188725977.1">
    <property type="nucleotide sequence ID" value="NZ_BMJD01000095.1"/>
</dbReference>
<comment type="caution">
    <text evidence="1">The sequence shown here is derived from an EMBL/GenBank/DDBJ whole genome shotgun (WGS) entry which is preliminary data.</text>
</comment>
<proteinExistence type="predicted"/>
<reference evidence="1" key="2">
    <citation type="submission" date="2020-09" db="EMBL/GenBank/DDBJ databases">
        <authorList>
            <person name="Sun Q."/>
            <person name="Zhou Y."/>
        </authorList>
    </citation>
    <scope>NUCLEOTIDE SEQUENCE</scope>
    <source>
        <strain evidence="1">CGMCC 1.15454</strain>
    </source>
</reference>
<dbReference type="AlphaFoldDB" id="A0A9W5U281"/>
<accession>A0A9W5U281</accession>
<organism evidence="1 2">
    <name type="scientific">Lentibacillus populi</name>
    <dbReference type="NCBI Taxonomy" id="1827502"/>
    <lineage>
        <taxon>Bacteria</taxon>
        <taxon>Bacillati</taxon>
        <taxon>Bacillota</taxon>
        <taxon>Bacilli</taxon>
        <taxon>Bacillales</taxon>
        <taxon>Bacillaceae</taxon>
        <taxon>Lentibacillus</taxon>
    </lineage>
</organism>
<reference evidence="1" key="1">
    <citation type="journal article" date="2014" name="Int. J. Syst. Evol. Microbiol.">
        <title>Complete genome sequence of Corynebacterium casei LMG S-19264T (=DSM 44701T), isolated from a smear-ripened cheese.</title>
        <authorList>
            <consortium name="US DOE Joint Genome Institute (JGI-PGF)"/>
            <person name="Walter F."/>
            <person name="Albersmeier A."/>
            <person name="Kalinowski J."/>
            <person name="Ruckert C."/>
        </authorList>
    </citation>
    <scope>NUCLEOTIDE SEQUENCE</scope>
    <source>
        <strain evidence="1">CGMCC 1.15454</strain>
    </source>
</reference>
<evidence type="ECO:0000313" key="1">
    <source>
        <dbReference type="EMBL" id="GGB63731.1"/>
    </source>
</evidence>
<dbReference type="Proteomes" id="UP000621492">
    <property type="component" value="Unassembled WGS sequence"/>
</dbReference>
<gene>
    <name evidence="1" type="ORF">GCM10011409_46000</name>
</gene>
<evidence type="ECO:0000313" key="2">
    <source>
        <dbReference type="Proteomes" id="UP000621492"/>
    </source>
</evidence>
<protein>
    <submittedName>
        <fullName evidence="1">Uncharacterized protein</fullName>
    </submittedName>
</protein>